<dbReference type="InterPro" id="IPR001503">
    <property type="entry name" value="Glyco_trans_10"/>
</dbReference>
<keyword evidence="15" id="KW-1185">Reference proteome</keyword>
<comment type="pathway">
    <text evidence="2">Protein modification; protein glycosylation.</text>
</comment>
<sequence>MAKKSSGSKVLFFVVIAGIVFLWQLERNYSTLKVTLTLPRYGNINRERGNSNTTEPCLILYWSTIFGIEPHIDKRWNDSDCPVACQLTSNRSRAREADGFVVHAWDSHMTPPKESVPWILHTQENPLYAPVMKNAKFMSRFNLLMSYRLDYDFPVPVYPMPQLTPPLTFKEKTKLIMAAFSNCEPVRTEYMRQLMKFVQVDSYGACLRNKNDLVRRYGSKNGKNFKELKSELARQYKFTLVFFNQDCEYFVDDQLSHALNAGSVPVVMSTDKLDEFLPGNLRQSVIKVRDFKTPKDLSDYLKYLSTNETEYNNYLTWKSKGVGNITGTVIGNHWKPKYPIYCQICVALSEGRIHKEGLRPIPCNARAYEDWGIKKGA</sequence>
<keyword evidence="7" id="KW-0735">Signal-anchor</keyword>
<dbReference type="PANTHER" id="PTHR11929">
    <property type="entry name" value="ALPHA- 1,3 -FUCOSYLTRANSFERASE"/>
    <property type="match status" value="1"/>
</dbReference>
<dbReference type="GO" id="GO:0032580">
    <property type="term" value="C:Golgi cisterna membrane"/>
    <property type="evidence" value="ECO:0007669"/>
    <property type="project" value="UniProtKB-SubCell"/>
</dbReference>
<dbReference type="Gene3D" id="3.40.50.11660">
    <property type="entry name" value="Glycosyl transferase family 10, C-terminal domain"/>
    <property type="match status" value="1"/>
</dbReference>
<evidence type="ECO:0000256" key="5">
    <source>
        <dbReference type="ARBA" id="ARBA00022679"/>
    </source>
</evidence>
<evidence type="ECO:0000256" key="10">
    <source>
        <dbReference type="ARBA" id="ARBA00023180"/>
    </source>
</evidence>
<evidence type="ECO:0000259" key="12">
    <source>
        <dbReference type="Pfam" id="PF00852"/>
    </source>
</evidence>
<feature type="domain" description="Fucosyltransferase N-terminal" evidence="13">
    <location>
        <begin position="57"/>
        <end position="156"/>
    </location>
</feature>
<keyword evidence="8" id="KW-1133">Transmembrane helix</keyword>
<protein>
    <recommendedName>
        <fullName evidence="11">Fucosyltransferase</fullName>
        <ecNumber evidence="11">2.4.1.-</ecNumber>
    </recommendedName>
</protein>
<dbReference type="Pfam" id="PF17039">
    <property type="entry name" value="Glyco_tran_10_N"/>
    <property type="match status" value="1"/>
</dbReference>
<evidence type="ECO:0000256" key="11">
    <source>
        <dbReference type="RuleBase" id="RU003832"/>
    </source>
</evidence>
<feature type="domain" description="Fucosyltransferase C-terminal" evidence="12">
    <location>
        <begin position="170"/>
        <end position="352"/>
    </location>
</feature>
<keyword evidence="11" id="KW-0333">Golgi apparatus</keyword>
<comment type="similarity">
    <text evidence="3 11">Belongs to the glycosyltransferase 10 family.</text>
</comment>
<gene>
    <name evidence="14" type="ORF">PMEA_00002944</name>
</gene>
<evidence type="ECO:0000256" key="4">
    <source>
        <dbReference type="ARBA" id="ARBA00022676"/>
    </source>
</evidence>
<name>A0AAU9WEV3_9CNID</name>
<evidence type="ECO:0000256" key="3">
    <source>
        <dbReference type="ARBA" id="ARBA00008919"/>
    </source>
</evidence>
<keyword evidence="10" id="KW-0325">Glycoprotein</keyword>
<dbReference type="GO" id="GO:0046920">
    <property type="term" value="F:alpha-(1-&gt;3)-fucosyltransferase activity"/>
    <property type="evidence" value="ECO:0007669"/>
    <property type="project" value="TreeGrafter"/>
</dbReference>
<dbReference type="EC" id="2.4.1.-" evidence="11"/>
<evidence type="ECO:0000259" key="13">
    <source>
        <dbReference type="Pfam" id="PF17039"/>
    </source>
</evidence>
<evidence type="ECO:0000256" key="9">
    <source>
        <dbReference type="ARBA" id="ARBA00023136"/>
    </source>
</evidence>
<proteinExistence type="inferred from homology"/>
<accession>A0AAU9WEV3</accession>
<dbReference type="InterPro" id="IPR055270">
    <property type="entry name" value="Glyco_tran_10_C"/>
</dbReference>
<comment type="subcellular location">
    <subcellularLocation>
        <location evidence="11">Golgi apparatus</location>
        <location evidence="11">Golgi stack membrane</location>
        <topology evidence="11">Single-pass type II membrane protein</topology>
    </subcellularLocation>
    <subcellularLocation>
        <location evidence="1">Membrane</location>
        <topology evidence="1">Single-pass membrane protein</topology>
    </subcellularLocation>
</comment>
<keyword evidence="9" id="KW-0472">Membrane</keyword>
<evidence type="ECO:0000256" key="6">
    <source>
        <dbReference type="ARBA" id="ARBA00022692"/>
    </source>
</evidence>
<dbReference type="PANTHER" id="PTHR11929:SF194">
    <property type="entry name" value="ALPHA-(1,3)-FUCOSYLTRANSFERASE 10"/>
    <property type="match status" value="1"/>
</dbReference>
<evidence type="ECO:0000256" key="7">
    <source>
        <dbReference type="ARBA" id="ARBA00022968"/>
    </source>
</evidence>
<evidence type="ECO:0000256" key="2">
    <source>
        <dbReference type="ARBA" id="ARBA00004922"/>
    </source>
</evidence>
<dbReference type="AlphaFoldDB" id="A0AAU9WEV3"/>
<keyword evidence="6 11" id="KW-0812">Transmembrane</keyword>
<dbReference type="InterPro" id="IPR038577">
    <property type="entry name" value="GT10-like_C_sf"/>
</dbReference>
<evidence type="ECO:0000256" key="1">
    <source>
        <dbReference type="ARBA" id="ARBA00004167"/>
    </source>
</evidence>
<comment type="caution">
    <text evidence="14">The sequence shown here is derived from an EMBL/GenBank/DDBJ whole genome shotgun (WGS) entry which is preliminary data.</text>
</comment>
<reference evidence="14 15" key="1">
    <citation type="submission" date="2022-05" db="EMBL/GenBank/DDBJ databases">
        <authorList>
            <consortium name="Genoscope - CEA"/>
            <person name="William W."/>
        </authorList>
    </citation>
    <scope>NUCLEOTIDE SEQUENCE [LARGE SCALE GENOMIC DNA]</scope>
</reference>
<dbReference type="Proteomes" id="UP001159428">
    <property type="component" value="Unassembled WGS sequence"/>
</dbReference>
<dbReference type="InterPro" id="IPR031481">
    <property type="entry name" value="Glyco_tran_10_N"/>
</dbReference>
<keyword evidence="4 11" id="KW-0328">Glycosyltransferase</keyword>
<evidence type="ECO:0000313" key="15">
    <source>
        <dbReference type="Proteomes" id="UP001159428"/>
    </source>
</evidence>
<evidence type="ECO:0000256" key="8">
    <source>
        <dbReference type="ARBA" id="ARBA00022989"/>
    </source>
</evidence>
<dbReference type="EMBL" id="CALNXJ010000011">
    <property type="protein sequence ID" value="CAH3109355.1"/>
    <property type="molecule type" value="Genomic_DNA"/>
</dbReference>
<organism evidence="14 15">
    <name type="scientific">Pocillopora meandrina</name>
    <dbReference type="NCBI Taxonomy" id="46732"/>
    <lineage>
        <taxon>Eukaryota</taxon>
        <taxon>Metazoa</taxon>
        <taxon>Cnidaria</taxon>
        <taxon>Anthozoa</taxon>
        <taxon>Hexacorallia</taxon>
        <taxon>Scleractinia</taxon>
        <taxon>Astrocoeniina</taxon>
        <taxon>Pocilloporidae</taxon>
        <taxon>Pocillopora</taxon>
    </lineage>
</organism>
<evidence type="ECO:0000313" key="14">
    <source>
        <dbReference type="EMBL" id="CAH3109355.1"/>
    </source>
</evidence>
<keyword evidence="5 11" id="KW-0808">Transferase</keyword>
<dbReference type="Pfam" id="PF00852">
    <property type="entry name" value="Glyco_transf_10"/>
    <property type="match status" value="1"/>
</dbReference>
<dbReference type="SUPFAM" id="SSF53756">
    <property type="entry name" value="UDP-Glycosyltransferase/glycogen phosphorylase"/>
    <property type="match status" value="1"/>
</dbReference>